<sequence length="253" mass="27373">MGDSVDISHGHQEKSRLGRLLVNRGYISEAQLEQGLRHQRESGQRLGEVLVGLGCISERDLRRVLRHQARYRSAAALVTMVTMPFQPLVSLAATNTQVTPAAQSAGQLYETAGLSPMTDEELSASTGQDAGDFLAKVQTVRAMAEAARDSAGGSLADEYTDAIEGLKFAVSTFIPVLNFLHSDLSIIGVHYREGEPRYQVSESGVLELALPERIEQVAMNNIRVSAGASSSLGNVTLSDIQFQAGSHMRVYTR</sequence>
<dbReference type="Gene3D" id="1.10.40.70">
    <property type="match status" value="1"/>
</dbReference>
<organism evidence="1 2">
    <name type="scientific">Marinobacter zhejiangensis</name>
    <dbReference type="NCBI Taxonomy" id="488535"/>
    <lineage>
        <taxon>Bacteria</taxon>
        <taxon>Pseudomonadati</taxon>
        <taxon>Pseudomonadota</taxon>
        <taxon>Gammaproteobacteria</taxon>
        <taxon>Pseudomonadales</taxon>
        <taxon>Marinobacteraceae</taxon>
        <taxon>Marinobacter</taxon>
    </lineage>
</organism>
<evidence type="ECO:0000313" key="1">
    <source>
        <dbReference type="EMBL" id="SFM25167.1"/>
    </source>
</evidence>
<evidence type="ECO:0008006" key="3">
    <source>
        <dbReference type="Google" id="ProtNLM"/>
    </source>
</evidence>
<dbReference type="EMBL" id="FOUE01000002">
    <property type="protein sequence ID" value="SFM25167.1"/>
    <property type="molecule type" value="Genomic_DNA"/>
</dbReference>
<dbReference type="SUPFAM" id="SSF160246">
    <property type="entry name" value="EspE N-terminal domain-like"/>
    <property type="match status" value="1"/>
</dbReference>
<dbReference type="STRING" id="488535.SAMN04487963_1920"/>
<proteinExistence type="predicted"/>
<dbReference type="InterPro" id="IPR037257">
    <property type="entry name" value="T2SS_E_N_sf"/>
</dbReference>
<reference evidence="2" key="1">
    <citation type="submission" date="2016-10" db="EMBL/GenBank/DDBJ databases">
        <authorList>
            <person name="Varghese N."/>
            <person name="Submissions S."/>
        </authorList>
    </citation>
    <scope>NUCLEOTIDE SEQUENCE [LARGE SCALE GENOMIC DNA]</scope>
    <source>
        <strain evidence="2">CGMCC 1.7061</strain>
    </source>
</reference>
<name>A0A1I4PC33_9GAMM</name>
<keyword evidence="2" id="KW-1185">Reference proteome</keyword>
<evidence type="ECO:0000313" key="2">
    <source>
        <dbReference type="Proteomes" id="UP000198519"/>
    </source>
</evidence>
<dbReference type="AlphaFoldDB" id="A0A1I4PC33"/>
<accession>A0A1I4PC33</accession>
<protein>
    <recommendedName>
        <fullName evidence="3">Pilus assembly protein PilB</fullName>
    </recommendedName>
</protein>
<dbReference type="Proteomes" id="UP000198519">
    <property type="component" value="Unassembled WGS sequence"/>
</dbReference>
<gene>
    <name evidence="1" type="ORF">SAMN04487963_1920</name>
</gene>